<feature type="domain" description="BIG2" evidence="1">
    <location>
        <begin position="161"/>
        <end position="241"/>
    </location>
</feature>
<proteinExistence type="predicted"/>
<dbReference type="InterPro" id="IPR008964">
    <property type="entry name" value="Invasin/intimin_cell_adhesion"/>
</dbReference>
<reference evidence="2 3" key="1">
    <citation type="submission" date="2014-05" db="EMBL/GenBank/DDBJ databases">
        <title>ATOL: Assembling a taxonomically balanced genome-scale reconstruction of the evolutionary history of the Enterobacteriaceae.</title>
        <authorList>
            <person name="Plunkett G.III."/>
            <person name="Neeno-Eckwall E.C."/>
            <person name="Glasner J.D."/>
            <person name="Perna N.T."/>
        </authorList>
    </citation>
    <scope>NUCLEOTIDE SEQUENCE [LARGE SCALE GENOMIC DNA]</scope>
    <source>
        <strain evidence="2 3">ATCC 33852</strain>
    </source>
</reference>
<dbReference type="RefSeq" id="WP_034795771.1">
    <property type="nucleotide sequence ID" value="NZ_JMPJ01000075.1"/>
</dbReference>
<sequence length="245" mass="25703">MPTPNPLAPVKGAGTTLWLYTGTGDPYASPLSDTDWTRLAKIKDLTPGEMTAESYDDTYLDDEDADWSSTAQGEKSAGDTSFTLAWKPGEVGQQGLVDWFTLGDVRGYKIKYPNGAVDVFRGWLSSLGKAVPAKEVITRTVKVTNSGKPSLAEEDRSAYVPVTGLTATPKTGTVTVGNTTTITFAVSPAGATDKTLRIVSSDKSIATVTVLDNVVTVKGVKAGTVQVIGMTPDGSFVATADITVS</sequence>
<dbReference type="SUPFAM" id="SSF49373">
    <property type="entry name" value="Invasin/intimin cell-adhesion fragments"/>
    <property type="match status" value="1"/>
</dbReference>
<dbReference type="Gene3D" id="2.60.40.1080">
    <property type="match status" value="1"/>
</dbReference>
<keyword evidence="3" id="KW-1185">Reference proteome</keyword>
<evidence type="ECO:0000259" key="1">
    <source>
        <dbReference type="SMART" id="SM00635"/>
    </source>
</evidence>
<dbReference type="Proteomes" id="UP000028640">
    <property type="component" value="Unassembled WGS sequence"/>
</dbReference>
<evidence type="ECO:0000313" key="3">
    <source>
        <dbReference type="Proteomes" id="UP000028640"/>
    </source>
</evidence>
<dbReference type="AlphaFoldDB" id="A0A085G105"/>
<dbReference type="eggNOG" id="COG5492">
    <property type="taxonomic scope" value="Bacteria"/>
</dbReference>
<dbReference type="STRING" id="910964.GEAM_4251"/>
<dbReference type="InterPro" id="IPR032494">
    <property type="entry name" value="Phage_TTP_N"/>
</dbReference>
<dbReference type="Gene3D" id="4.10.410.40">
    <property type="match status" value="1"/>
</dbReference>
<comment type="caution">
    <text evidence="2">The sequence shown here is derived from an EMBL/GenBank/DDBJ whole genome shotgun (WGS) entry which is preliminary data.</text>
</comment>
<dbReference type="SMART" id="SM00635">
    <property type="entry name" value="BID_2"/>
    <property type="match status" value="1"/>
</dbReference>
<dbReference type="Pfam" id="PF16461">
    <property type="entry name" value="Phage_TTP_12"/>
    <property type="match status" value="1"/>
</dbReference>
<dbReference type="InterPro" id="IPR003343">
    <property type="entry name" value="Big_2"/>
</dbReference>
<evidence type="ECO:0000313" key="2">
    <source>
        <dbReference type="EMBL" id="KFC77400.1"/>
    </source>
</evidence>
<dbReference type="GeneID" id="78382361"/>
<name>A0A085G105_EWIA3</name>
<accession>A0A085G105</accession>
<dbReference type="OrthoDB" id="5600775at2"/>
<dbReference type="EMBL" id="JMPJ01000075">
    <property type="protein sequence ID" value="KFC77400.1"/>
    <property type="molecule type" value="Genomic_DNA"/>
</dbReference>
<gene>
    <name evidence="2" type="ORF">GEAM_4251</name>
</gene>
<protein>
    <submittedName>
        <fullName evidence="2">Putative phage tail component</fullName>
    </submittedName>
</protein>
<organism evidence="2 3">
    <name type="scientific">Ewingella americana (strain ATCC 33852 / DSM 4580 / CCUG 14506 / JCM 5911 / LMG 7869 / NCTC 12157 / CDC 1468-78)</name>
    <dbReference type="NCBI Taxonomy" id="910964"/>
    <lineage>
        <taxon>Bacteria</taxon>
        <taxon>Pseudomonadati</taxon>
        <taxon>Pseudomonadota</taxon>
        <taxon>Gammaproteobacteria</taxon>
        <taxon>Enterobacterales</taxon>
        <taxon>Yersiniaceae</taxon>
        <taxon>Ewingella</taxon>
    </lineage>
</organism>
<dbReference type="Pfam" id="PF02368">
    <property type="entry name" value="Big_2"/>
    <property type="match status" value="1"/>
</dbReference>